<keyword evidence="3" id="KW-1185">Reference proteome</keyword>
<gene>
    <name evidence="2" type="ORF">NTEN_LOCUS18500</name>
</gene>
<name>A0A6H5HBI3_9HEMI</name>
<dbReference type="AlphaFoldDB" id="A0A6H5HBI3"/>
<proteinExistence type="predicted"/>
<dbReference type="EMBL" id="CADCXU010027053">
    <property type="protein sequence ID" value="CAB0013957.1"/>
    <property type="molecule type" value="Genomic_DNA"/>
</dbReference>
<protein>
    <submittedName>
        <fullName evidence="2">Uncharacterized protein</fullName>
    </submittedName>
</protein>
<accession>A0A6H5HBI3</accession>
<organism evidence="2 3">
    <name type="scientific">Nesidiocoris tenuis</name>
    <dbReference type="NCBI Taxonomy" id="355587"/>
    <lineage>
        <taxon>Eukaryota</taxon>
        <taxon>Metazoa</taxon>
        <taxon>Ecdysozoa</taxon>
        <taxon>Arthropoda</taxon>
        <taxon>Hexapoda</taxon>
        <taxon>Insecta</taxon>
        <taxon>Pterygota</taxon>
        <taxon>Neoptera</taxon>
        <taxon>Paraneoptera</taxon>
        <taxon>Hemiptera</taxon>
        <taxon>Heteroptera</taxon>
        <taxon>Panheteroptera</taxon>
        <taxon>Cimicomorpha</taxon>
        <taxon>Miridae</taxon>
        <taxon>Dicyphina</taxon>
        <taxon>Nesidiocoris</taxon>
    </lineage>
</organism>
<evidence type="ECO:0000313" key="2">
    <source>
        <dbReference type="EMBL" id="CAB0013957.1"/>
    </source>
</evidence>
<evidence type="ECO:0000256" key="1">
    <source>
        <dbReference type="SAM" id="MobiDB-lite"/>
    </source>
</evidence>
<evidence type="ECO:0000313" key="3">
    <source>
        <dbReference type="Proteomes" id="UP000479000"/>
    </source>
</evidence>
<sequence length="369" mass="41758">MSFILPNIGIRTVTSYKGNVLSSYAVGRISCASYGEKGDSPSGQLEARNWRNETVLFGRHLLWYDRKFNWLIDGILIFVINPKRKSDASTSTVAGTTRATGARERQQYYSLRFSKNPSRMKKCQPSAAMVFQSCLNYAPENFEHHSDPRHGSKPKSGTAGAVILEAREWMGQDQEGVEQEKERTPISHSRRPSPPFLVKKFMTTCSEPHGGNDRSIICRTISRGNQRKQLANLAQPFRKKQFITRPVVFNKPAIPKKDVTSPRVPSVVLSTNTPTERIAGKGELQELVDQLSPKQIFNYITEALRAGQAPAQAIPTLDTASQWILLYRPFYVRRVYQTDKLSIWYDDKNEIKTVDRDSRMGRTGCDPLV</sequence>
<dbReference type="Proteomes" id="UP000479000">
    <property type="component" value="Unassembled WGS sequence"/>
</dbReference>
<feature type="region of interest" description="Disordered" evidence="1">
    <location>
        <begin position="171"/>
        <end position="195"/>
    </location>
</feature>
<reference evidence="2 3" key="1">
    <citation type="submission" date="2020-02" db="EMBL/GenBank/DDBJ databases">
        <authorList>
            <person name="Ferguson B K."/>
        </authorList>
    </citation>
    <scope>NUCLEOTIDE SEQUENCE [LARGE SCALE GENOMIC DNA]</scope>
</reference>